<feature type="transmembrane region" description="Helical" evidence="1">
    <location>
        <begin position="13"/>
        <end position="38"/>
    </location>
</feature>
<dbReference type="AlphaFoldDB" id="A0A0U1QRX5"/>
<keyword evidence="3" id="KW-1185">Reference proteome</keyword>
<organism evidence="2 3">
    <name type="scientific">Sporolactobacillus inulinus CASD</name>
    <dbReference type="NCBI Taxonomy" id="1069536"/>
    <lineage>
        <taxon>Bacteria</taxon>
        <taxon>Bacillati</taxon>
        <taxon>Bacillota</taxon>
        <taxon>Bacilli</taxon>
        <taxon>Bacillales</taxon>
        <taxon>Sporolactobacillaceae</taxon>
        <taxon>Sporolactobacillus</taxon>
    </lineage>
</organism>
<accession>A0A0U1QRX5</accession>
<sequence>MNDPEWLRAAFKIVAFSFIQFISLIGGLVIGGLLLGYLERQANRRMIHAFGLKSIYWTAWLGTPVHELSHVLIGLMFHHRVTEVKLLQAVDADGTMGYVRHAYRPSSLYQRIGNFFIGVAPLIGGSLLIACTAAWLVPNGSLFQLEQSHMFRLFSFFDLPTWVSLGQAIAENFRNLFSAANFSQPSYWLFIYVALCIASRMSLSTEDIRGAGSGAGALFCLLLVANGLSMLLDPALHTQIMYWIGRFNFLFMVMLSLSLFFSLLVLLISYLLFQVKRYVGH</sequence>
<keyword evidence="1" id="KW-1133">Transmembrane helix</keyword>
<dbReference type="RefSeq" id="WP_047034790.1">
    <property type="nucleotide sequence ID" value="NZ_AFVQ02000029.1"/>
</dbReference>
<dbReference type="EMBL" id="AFVQ02000029">
    <property type="protein sequence ID" value="KLI03545.1"/>
    <property type="molecule type" value="Genomic_DNA"/>
</dbReference>
<feature type="transmembrane region" description="Helical" evidence="1">
    <location>
        <begin position="115"/>
        <end position="137"/>
    </location>
</feature>
<feature type="transmembrane region" description="Helical" evidence="1">
    <location>
        <begin position="215"/>
        <end position="237"/>
    </location>
</feature>
<evidence type="ECO:0000313" key="3">
    <source>
        <dbReference type="Proteomes" id="UP000035553"/>
    </source>
</evidence>
<dbReference type="OrthoDB" id="258743at2"/>
<feature type="transmembrane region" description="Helical" evidence="1">
    <location>
        <begin position="186"/>
        <end position="203"/>
    </location>
</feature>
<proteinExistence type="predicted"/>
<keyword evidence="1" id="KW-0812">Transmembrane</keyword>
<dbReference type="Proteomes" id="UP000035553">
    <property type="component" value="Unassembled WGS sequence"/>
</dbReference>
<feature type="transmembrane region" description="Helical" evidence="1">
    <location>
        <begin position="249"/>
        <end position="273"/>
    </location>
</feature>
<dbReference type="STRING" id="1069536.SINU_02140"/>
<name>A0A0U1QRX5_9BACL</name>
<reference evidence="2 3" key="1">
    <citation type="journal article" date="2011" name="J. Bacteriol.">
        <title>Draft genome sequence of Sporolactobacillus inulinus strain CASD, an efficient D-lactic acid-producing bacterium with high-concentration lactate tolerance capability.</title>
        <authorList>
            <person name="Yu B."/>
            <person name="Su F."/>
            <person name="Wang L."/>
            <person name="Xu K."/>
            <person name="Zhao B."/>
            <person name="Xu P."/>
        </authorList>
    </citation>
    <scope>NUCLEOTIDE SEQUENCE [LARGE SCALE GENOMIC DNA]</scope>
    <source>
        <strain evidence="2 3">CASD</strain>
    </source>
</reference>
<gene>
    <name evidence="2" type="ORF">SINU_02140</name>
</gene>
<evidence type="ECO:0000313" key="2">
    <source>
        <dbReference type="EMBL" id="KLI03545.1"/>
    </source>
</evidence>
<keyword evidence="1" id="KW-0472">Membrane</keyword>
<comment type="caution">
    <text evidence="2">The sequence shown here is derived from an EMBL/GenBank/DDBJ whole genome shotgun (WGS) entry which is preliminary data.</text>
</comment>
<evidence type="ECO:0000256" key="1">
    <source>
        <dbReference type="SAM" id="Phobius"/>
    </source>
</evidence>
<protein>
    <submittedName>
        <fullName evidence="2">Uncharacterized protein</fullName>
    </submittedName>
</protein>